<evidence type="ECO:0000256" key="1">
    <source>
        <dbReference type="SAM" id="Phobius"/>
    </source>
</evidence>
<gene>
    <name evidence="2" type="ORF">NDES1114_LOCUS15815</name>
</gene>
<keyword evidence="1" id="KW-0812">Transmembrane</keyword>
<dbReference type="AlphaFoldDB" id="A0A7S1Q3A8"/>
<protein>
    <submittedName>
        <fullName evidence="2">Uncharacterized protein</fullName>
    </submittedName>
</protein>
<proteinExistence type="predicted"/>
<keyword evidence="1" id="KW-1133">Transmembrane helix</keyword>
<accession>A0A7S1Q3A8</accession>
<name>A0A7S1Q3A8_NEODS</name>
<reference evidence="2" key="1">
    <citation type="submission" date="2021-01" db="EMBL/GenBank/DDBJ databases">
        <authorList>
            <person name="Corre E."/>
            <person name="Pelletier E."/>
            <person name="Niang G."/>
            <person name="Scheremetjew M."/>
            <person name="Finn R."/>
            <person name="Kale V."/>
            <person name="Holt S."/>
            <person name="Cochrane G."/>
            <person name="Meng A."/>
            <person name="Brown T."/>
            <person name="Cohen L."/>
        </authorList>
    </citation>
    <scope>NUCLEOTIDE SEQUENCE</scope>
    <source>
        <strain evidence="2">CCAP 1951/1</strain>
    </source>
</reference>
<sequence length="497" mass="53025">MSTDTVSSPVETALTCDNADPTAAAAVDEADREPTREERLRMAAQMKMTCDSLSELLQYYVQQEQDLKQACAEFIVRDVEEENARIALTRRCMDEQQNTMRSAAFVKWAHENNKGDLAHGPVTAQQLAACAADDEAGEARKATPYEYHSEAADTACLDAADGTSVHPPLRMFSCPPALVQVLLAWRKGPSKAATAAIETIEDARKAIPEPTIVAVNGRVLLPCLDAEDGSADRIDFARSVGARFDTPEAAYAAWRRWALRRAAAATTEELVASASSSTIVADCLRDDGTDTLTLQPLSRFENALELRVVTIGATPIAAETPLPAVDHETIVGVKADAVIATLANTLGAEATVKSGATMRLLTVVATPGERDGPAADIAIVGSEKLTPSSVLDRWPWSDLCGVARIAREDGTRAPRTVAIRRTTHRVVDLEAGGVLPASWLPQLVAGSRPHDENAKATAVAAAPTESRRGFDSTALVAMMALCMTASLAAGWMLGRRK</sequence>
<feature type="transmembrane region" description="Helical" evidence="1">
    <location>
        <begin position="474"/>
        <end position="494"/>
    </location>
</feature>
<organism evidence="2">
    <name type="scientific">Neobodo designis</name>
    <name type="common">Flagellated protozoan</name>
    <name type="synonym">Bodo designis</name>
    <dbReference type="NCBI Taxonomy" id="312471"/>
    <lineage>
        <taxon>Eukaryota</taxon>
        <taxon>Discoba</taxon>
        <taxon>Euglenozoa</taxon>
        <taxon>Kinetoplastea</taxon>
        <taxon>Metakinetoplastina</taxon>
        <taxon>Neobodonida</taxon>
        <taxon>Neobodo</taxon>
    </lineage>
</organism>
<evidence type="ECO:0000313" key="2">
    <source>
        <dbReference type="EMBL" id="CAD9118043.1"/>
    </source>
</evidence>
<keyword evidence="1" id="KW-0472">Membrane</keyword>
<dbReference type="EMBL" id="HBGF01023907">
    <property type="protein sequence ID" value="CAD9118043.1"/>
    <property type="molecule type" value="Transcribed_RNA"/>
</dbReference>